<evidence type="ECO:0000256" key="1">
    <source>
        <dbReference type="SAM" id="MobiDB-lite"/>
    </source>
</evidence>
<evidence type="ECO:0000313" key="3">
    <source>
        <dbReference type="Proteomes" id="UP000054565"/>
    </source>
</evidence>
<sequence>MSWNTKTHITSVTGASGDSDVGQDGHLYLKISRLAAQRGHARSSFCQVTEKQTIHEISTVYAKPPLDGKRNASRLIVNKAANPAPFRSVGKYAPECAPEKGGRPPID</sequence>
<protein>
    <submittedName>
        <fullName evidence="2">Uncharacterized protein</fullName>
    </submittedName>
</protein>
<organism evidence="2 3">
    <name type="scientific">Coccidioides immitis RMSCC 2394</name>
    <dbReference type="NCBI Taxonomy" id="404692"/>
    <lineage>
        <taxon>Eukaryota</taxon>
        <taxon>Fungi</taxon>
        <taxon>Dikarya</taxon>
        <taxon>Ascomycota</taxon>
        <taxon>Pezizomycotina</taxon>
        <taxon>Eurotiomycetes</taxon>
        <taxon>Eurotiomycetidae</taxon>
        <taxon>Onygenales</taxon>
        <taxon>Onygenaceae</taxon>
        <taxon>Coccidioides</taxon>
    </lineage>
</organism>
<feature type="compositionally biased region" description="Basic and acidic residues" evidence="1">
    <location>
        <begin position="97"/>
        <end position="107"/>
    </location>
</feature>
<gene>
    <name evidence="2" type="ORF">CIRG_00468</name>
</gene>
<feature type="compositionally biased region" description="Polar residues" evidence="1">
    <location>
        <begin position="1"/>
        <end position="16"/>
    </location>
</feature>
<feature type="region of interest" description="Disordered" evidence="1">
    <location>
        <begin position="88"/>
        <end position="107"/>
    </location>
</feature>
<name>A0A0J6XY20_COCIT</name>
<proteinExistence type="predicted"/>
<dbReference type="Proteomes" id="UP000054565">
    <property type="component" value="Unassembled WGS sequence"/>
</dbReference>
<accession>A0A0J6XY20</accession>
<feature type="region of interest" description="Disordered" evidence="1">
    <location>
        <begin position="1"/>
        <end position="22"/>
    </location>
</feature>
<reference evidence="3" key="1">
    <citation type="journal article" date="2010" name="Genome Res.">
        <title>Population genomic sequencing of Coccidioides fungi reveals recent hybridization and transposon control.</title>
        <authorList>
            <person name="Neafsey D.E."/>
            <person name="Barker B.M."/>
            <person name="Sharpton T.J."/>
            <person name="Stajich J.E."/>
            <person name="Park D.J."/>
            <person name="Whiston E."/>
            <person name="Hung C.-Y."/>
            <person name="McMahan C."/>
            <person name="White J."/>
            <person name="Sykes S."/>
            <person name="Heiman D."/>
            <person name="Young S."/>
            <person name="Zeng Q."/>
            <person name="Abouelleil A."/>
            <person name="Aftuck L."/>
            <person name="Bessette D."/>
            <person name="Brown A."/>
            <person name="FitzGerald M."/>
            <person name="Lui A."/>
            <person name="Macdonald J.P."/>
            <person name="Priest M."/>
            <person name="Orbach M.J."/>
            <person name="Galgiani J.N."/>
            <person name="Kirkland T.N."/>
            <person name="Cole G.T."/>
            <person name="Birren B.W."/>
            <person name="Henn M.R."/>
            <person name="Taylor J.W."/>
            <person name="Rounsley S.D."/>
        </authorList>
    </citation>
    <scope>NUCLEOTIDE SEQUENCE [LARGE SCALE GENOMIC DNA]</scope>
    <source>
        <strain evidence="3">RMSCC 2394</strain>
    </source>
</reference>
<dbReference type="AlphaFoldDB" id="A0A0J6XY20"/>
<dbReference type="EMBL" id="DS028093">
    <property type="protein sequence ID" value="KMP00325.1"/>
    <property type="molecule type" value="Genomic_DNA"/>
</dbReference>
<evidence type="ECO:0000313" key="2">
    <source>
        <dbReference type="EMBL" id="KMP00325.1"/>
    </source>
</evidence>